<dbReference type="Proteomes" id="UP001141806">
    <property type="component" value="Unassembled WGS sequence"/>
</dbReference>
<dbReference type="OrthoDB" id="1750431at2759"/>
<keyword evidence="3" id="KW-1185">Reference proteome</keyword>
<organism evidence="2 3">
    <name type="scientific">Protea cynaroides</name>
    <dbReference type="NCBI Taxonomy" id="273540"/>
    <lineage>
        <taxon>Eukaryota</taxon>
        <taxon>Viridiplantae</taxon>
        <taxon>Streptophyta</taxon>
        <taxon>Embryophyta</taxon>
        <taxon>Tracheophyta</taxon>
        <taxon>Spermatophyta</taxon>
        <taxon>Magnoliopsida</taxon>
        <taxon>Proteales</taxon>
        <taxon>Proteaceae</taxon>
        <taxon>Protea</taxon>
    </lineage>
</organism>
<evidence type="ECO:0000313" key="3">
    <source>
        <dbReference type="Proteomes" id="UP001141806"/>
    </source>
</evidence>
<dbReference type="AlphaFoldDB" id="A0A9Q0QSP3"/>
<protein>
    <submittedName>
        <fullName evidence="2">Uncharacterized protein</fullName>
    </submittedName>
</protein>
<evidence type="ECO:0000256" key="1">
    <source>
        <dbReference type="SAM" id="MobiDB-lite"/>
    </source>
</evidence>
<reference evidence="2" key="1">
    <citation type="journal article" date="2023" name="Plant J.">
        <title>The genome of the king protea, Protea cynaroides.</title>
        <authorList>
            <person name="Chang J."/>
            <person name="Duong T.A."/>
            <person name="Schoeman C."/>
            <person name="Ma X."/>
            <person name="Roodt D."/>
            <person name="Barker N."/>
            <person name="Li Z."/>
            <person name="Van de Peer Y."/>
            <person name="Mizrachi E."/>
        </authorList>
    </citation>
    <scope>NUCLEOTIDE SEQUENCE</scope>
    <source>
        <tissue evidence="2">Young leaves</tissue>
    </source>
</reference>
<proteinExistence type="predicted"/>
<accession>A0A9Q0QSP3</accession>
<comment type="caution">
    <text evidence="2">The sequence shown here is derived from an EMBL/GenBank/DDBJ whole genome shotgun (WGS) entry which is preliminary data.</text>
</comment>
<sequence length="178" mass="20599">MAREVVFNRPKEKDFFTEGQCYEIWNLLLKAGVVHQLGNFHPISRVYCRILQHNLLLQGGHYDEISIFYQYLTYYILTHHQVCLLYVLMRQMIVVAECDRARNLPYGKLLASLFALLGVDILDDYECDEIVGSDFDWIVINKMKMQKKVISDEELEAKPRPRGTGAAQVAVAVDTRGR</sequence>
<name>A0A9Q0QSP3_9MAGN</name>
<feature type="region of interest" description="Disordered" evidence="1">
    <location>
        <begin position="158"/>
        <end position="178"/>
    </location>
</feature>
<gene>
    <name evidence="2" type="ORF">NE237_003539</name>
</gene>
<dbReference type="EMBL" id="JAMYWD010000005">
    <property type="protein sequence ID" value="KAJ4970440.1"/>
    <property type="molecule type" value="Genomic_DNA"/>
</dbReference>
<evidence type="ECO:0000313" key="2">
    <source>
        <dbReference type="EMBL" id="KAJ4970440.1"/>
    </source>
</evidence>